<keyword evidence="5" id="KW-0456">Lyase</keyword>
<reference evidence="6" key="2">
    <citation type="submission" date="2012-03" db="EMBL/GenBank/DDBJ databases">
        <title>The complete genome sequence of the pioneer microbe on fresh volcanic deposit, Leptospirillum ferrooxidans strain C2-3.</title>
        <authorList>
            <person name="Fujimura R."/>
            <person name="Sato Y."/>
            <person name="Nishizawa T."/>
            <person name="Nanba K."/>
            <person name="Oshima K."/>
            <person name="Hattori M."/>
            <person name="Kamijo T."/>
            <person name="Ohta H."/>
        </authorList>
    </citation>
    <scope>NUCLEOTIDE SEQUENCE [LARGE SCALE GENOMIC DNA]</scope>
    <source>
        <strain evidence="6">C2-3</strain>
    </source>
</reference>
<dbReference type="EMBL" id="AP012342">
    <property type="protein sequence ID" value="BAM08133.1"/>
    <property type="molecule type" value="Genomic_DNA"/>
</dbReference>
<feature type="domain" description="NADH:ubiquinone oxidoreductase 30kDa subunit" evidence="3">
    <location>
        <begin position="52"/>
        <end position="120"/>
    </location>
</feature>
<dbReference type="Pfam" id="PF00346">
    <property type="entry name" value="Complex1_49kDa"/>
    <property type="match status" value="1"/>
</dbReference>
<dbReference type="Gene3D" id="3.30.460.80">
    <property type="entry name" value="NADH:ubiquinone oxidoreductase, 30kDa subunit"/>
    <property type="match status" value="1"/>
</dbReference>
<evidence type="ECO:0000256" key="2">
    <source>
        <dbReference type="ARBA" id="ARBA00023027"/>
    </source>
</evidence>
<dbReference type="PANTHER" id="PTHR43485">
    <property type="entry name" value="HYDROGENASE-4 COMPONENT G"/>
    <property type="match status" value="1"/>
</dbReference>
<dbReference type="HOGENOM" id="CLU_015134_3_1_0"/>
<evidence type="ECO:0000256" key="1">
    <source>
        <dbReference type="ARBA" id="ARBA00023002"/>
    </source>
</evidence>
<dbReference type="InterPro" id="IPR001135">
    <property type="entry name" value="NADH_Q_OxRdtase_suD"/>
</dbReference>
<protein>
    <submittedName>
        <fullName evidence="5">Putative formate hydrogenlyase subunit 5</fullName>
    </submittedName>
</protein>
<dbReference type="Pfam" id="PF00329">
    <property type="entry name" value="Complex1_30kDa"/>
    <property type="match status" value="1"/>
</dbReference>
<sequence>MEQETDFPKDSFIEVEDVDSEGYVRLAQNMHLSKARLLSIWAFVGEDLSLVFSSYFNGNKLMVGRLSLPPEVNHIPSIAPFFPGASRMERAIQDLWGISVPDNHDGRRWLDHGYWEKAPLTGRDLPEHPEKGDYPFVRVEGEGVHEIPVGPVHAGMIEPGHFRFQVVGEKVLRMEERLGYTHKGIDGLSRDLPWTKGVKLAGRVSGDTTVGHSLAYSLSVEAAIGMEIPKRGQFLRGLLLERERIANHLGDLGALANDAGLSFGLSQFLILKEDFLRQNKTLFGHRLLMDLVLPGGVVKDLAPEAILAMSEEAARILREIEILQTIFDEHGGLQDRFFGTGILLPDIAEKMGLCGVCGRASGQPSDLRSLWKLPPYDEMDFTPALETGGDVRARVAVRFFEVRESLRLVREILLKLPGGEIFTEPPSGVKGREGISAVEGWRGEILCWSRLGGGNIVMASHFHDPSWILWPALEMAIPGNLVADFPLINKSFNPSYSGHDL</sequence>
<dbReference type="InterPro" id="IPR052197">
    <property type="entry name" value="ComplexI_49kDa-like"/>
</dbReference>
<evidence type="ECO:0000313" key="6">
    <source>
        <dbReference type="Proteomes" id="UP000007382"/>
    </source>
</evidence>
<dbReference type="PANTHER" id="PTHR43485:SF1">
    <property type="entry name" value="FORMATE HYDROGENLYASE SUBUNIT 5-RELATED"/>
    <property type="match status" value="1"/>
</dbReference>
<dbReference type="STRING" id="1162668.LFE_2462"/>
<dbReference type="InterPro" id="IPR001268">
    <property type="entry name" value="NADH_UbQ_OxRdtase_30kDa_su"/>
</dbReference>
<dbReference type="AlphaFoldDB" id="I0IS84"/>
<keyword evidence="1" id="KW-0560">Oxidoreductase</keyword>
<dbReference type="Proteomes" id="UP000007382">
    <property type="component" value="Chromosome"/>
</dbReference>
<dbReference type="Gene3D" id="1.10.645.10">
    <property type="entry name" value="Cytochrome-c3 Hydrogenase, chain B"/>
    <property type="match status" value="1"/>
</dbReference>
<dbReference type="RefSeq" id="WP_014450616.1">
    <property type="nucleotide sequence ID" value="NC_017094.1"/>
</dbReference>
<feature type="domain" description="NADH-quinone oxidoreductase subunit D" evidence="4">
    <location>
        <begin position="272"/>
        <end position="425"/>
    </location>
</feature>
<dbReference type="KEGG" id="lfc:LFE_2462"/>
<accession>I0IS84</accession>
<keyword evidence="6" id="KW-1185">Reference proteome</keyword>
<proteinExistence type="predicted"/>
<reference evidence="5 6" key="1">
    <citation type="journal article" date="2012" name="J. Bacteriol.">
        <title>Complete Genome Sequence of Leptospirillum ferrooxidans Strain C2-3, Isolated from a Fresh Volcanic Ash Deposit on the Island of Miyake, Japan.</title>
        <authorList>
            <person name="Fujimura R."/>
            <person name="Sato Y."/>
            <person name="Nishizawa T."/>
            <person name="Oshima K."/>
            <person name="Kim S.-W."/>
            <person name="Hattori M."/>
            <person name="Kamijo T."/>
            <person name="Ohta H."/>
        </authorList>
    </citation>
    <scope>NUCLEOTIDE SEQUENCE [LARGE SCALE GENOMIC DNA]</scope>
    <source>
        <strain evidence="5 6">C2-3</strain>
    </source>
</reference>
<dbReference type="GO" id="GO:0016651">
    <property type="term" value="F:oxidoreductase activity, acting on NAD(P)H"/>
    <property type="evidence" value="ECO:0007669"/>
    <property type="project" value="InterPro"/>
</dbReference>
<keyword evidence="2" id="KW-0520">NAD</keyword>
<dbReference type="InterPro" id="IPR037232">
    <property type="entry name" value="NADH_quin_OxRdtase_su_C/D-like"/>
</dbReference>
<evidence type="ECO:0000259" key="4">
    <source>
        <dbReference type="Pfam" id="PF00346"/>
    </source>
</evidence>
<dbReference type="InterPro" id="IPR029014">
    <property type="entry name" value="NiFe-Hase_large"/>
</dbReference>
<dbReference type="SUPFAM" id="SSF143243">
    <property type="entry name" value="Nqo5-like"/>
    <property type="match status" value="1"/>
</dbReference>
<dbReference type="GO" id="GO:0051287">
    <property type="term" value="F:NAD binding"/>
    <property type="evidence" value="ECO:0007669"/>
    <property type="project" value="InterPro"/>
</dbReference>
<dbReference type="eggNOG" id="COG3261">
    <property type="taxonomic scope" value="Bacteria"/>
</dbReference>
<organism evidence="5 6">
    <name type="scientific">Leptospirillum ferrooxidans (strain C2-3)</name>
    <dbReference type="NCBI Taxonomy" id="1162668"/>
    <lineage>
        <taxon>Bacteria</taxon>
        <taxon>Pseudomonadati</taxon>
        <taxon>Nitrospirota</taxon>
        <taxon>Nitrospiria</taxon>
        <taxon>Nitrospirales</taxon>
        <taxon>Nitrospiraceae</taxon>
        <taxon>Leptospirillum</taxon>
    </lineage>
</organism>
<evidence type="ECO:0000313" key="5">
    <source>
        <dbReference type="EMBL" id="BAM08133.1"/>
    </source>
</evidence>
<dbReference type="GO" id="GO:0016829">
    <property type="term" value="F:lyase activity"/>
    <property type="evidence" value="ECO:0007669"/>
    <property type="project" value="UniProtKB-KW"/>
</dbReference>
<dbReference type="OrthoDB" id="9801496at2"/>
<dbReference type="GO" id="GO:0048038">
    <property type="term" value="F:quinone binding"/>
    <property type="evidence" value="ECO:0007669"/>
    <property type="project" value="InterPro"/>
</dbReference>
<name>I0IS84_LEPFC</name>
<evidence type="ECO:0000259" key="3">
    <source>
        <dbReference type="Pfam" id="PF00329"/>
    </source>
</evidence>
<gene>
    <name evidence="5" type="ordered locus">LFE_2462</name>
</gene>
<dbReference type="GO" id="GO:0008137">
    <property type="term" value="F:NADH dehydrogenase (ubiquinone) activity"/>
    <property type="evidence" value="ECO:0007669"/>
    <property type="project" value="InterPro"/>
</dbReference>
<dbReference type="PATRIC" id="fig|1162668.3.peg.2923"/>
<dbReference type="SUPFAM" id="SSF56762">
    <property type="entry name" value="HydB/Nqo4-like"/>
    <property type="match status" value="1"/>
</dbReference>